<keyword evidence="3" id="KW-1185">Reference proteome</keyword>
<evidence type="ECO:0000313" key="3">
    <source>
        <dbReference type="Proteomes" id="UP001162156"/>
    </source>
</evidence>
<proteinExistence type="predicted"/>
<dbReference type="AlphaFoldDB" id="A0AAV8ZMS7"/>
<protein>
    <submittedName>
        <fullName evidence="2">Uncharacterized protein</fullName>
    </submittedName>
</protein>
<accession>A0AAV8ZMS7</accession>
<reference evidence="2" key="1">
    <citation type="journal article" date="2023" name="Insect Mol. Biol.">
        <title>Genome sequencing provides insights into the evolution of gene families encoding plant cell wall-degrading enzymes in longhorned beetles.</title>
        <authorList>
            <person name="Shin N.R."/>
            <person name="Okamura Y."/>
            <person name="Kirsch R."/>
            <person name="Pauchet Y."/>
        </authorList>
    </citation>
    <scope>NUCLEOTIDE SEQUENCE</scope>
    <source>
        <strain evidence="2">RBIC_L_NR</strain>
    </source>
</reference>
<organism evidence="2 3">
    <name type="scientific">Rhamnusium bicolor</name>
    <dbReference type="NCBI Taxonomy" id="1586634"/>
    <lineage>
        <taxon>Eukaryota</taxon>
        <taxon>Metazoa</taxon>
        <taxon>Ecdysozoa</taxon>
        <taxon>Arthropoda</taxon>
        <taxon>Hexapoda</taxon>
        <taxon>Insecta</taxon>
        <taxon>Pterygota</taxon>
        <taxon>Neoptera</taxon>
        <taxon>Endopterygota</taxon>
        <taxon>Coleoptera</taxon>
        <taxon>Polyphaga</taxon>
        <taxon>Cucujiformia</taxon>
        <taxon>Chrysomeloidea</taxon>
        <taxon>Cerambycidae</taxon>
        <taxon>Lepturinae</taxon>
        <taxon>Rhagiini</taxon>
        <taxon>Rhamnusium</taxon>
    </lineage>
</organism>
<gene>
    <name evidence="2" type="ORF">NQ314_003599</name>
</gene>
<feature type="chain" id="PRO_5043967489" evidence="1">
    <location>
        <begin position="17"/>
        <end position="194"/>
    </location>
</feature>
<dbReference type="InterPro" id="IPR043504">
    <property type="entry name" value="Peptidase_S1_PA_chymotrypsin"/>
</dbReference>
<keyword evidence="1" id="KW-0732">Signal</keyword>
<comment type="caution">
    <text evidence="2">The sequence shown here is derived from an EMBL/GenBank/DDBJ whole genome shotgun (WGS) entry which is preliminary data.</text>
</comment>
<dbReference type="EMBL" id="JANEYF010001027">
    <property type="protein sequence ID" value="KAJ8966332.1"/>
    <property type="molecule type" value="Genomic_DNA"/>
</dbReference>
<evidence type="ECO:0000313" key="2">
    <source>
        <dbReference type="EMBL" id="KAJ8966332.1"/>
    </source>
</evidence>
<dbReference type="Proteomes" id="UP001162156">
    <property type="component" value="Unassembled WGS sequence"/>
</dbReference>
<dbReference type="InterPro" id="IPR009003">
    <property type="entry name" value="Peptidase_S1_PA"/>
</dbReference>
<dbReference type="SUPFAM" id="SSF50494">
    <property type="entry name" value="Trypsin-like serine proteases"/>
    <property type="match status" value="1"/>
</dbReference>
<evidence type="ECO:0000256" key="1">
    <source>
        <dbReference type="SAM" id="SignalP"/>
    </source>
</evidence>
<feature type="signal peptide" evidence="1">
    <location>
        <begin position="1"/>
        <end position="16"/>
    </location>
</feature>
<dbReference type="Gene3D" id="2.40.10.10">
    <property type="entry name" value="Trypsin-like serine proteases"/>
    <property type="match status" value="1"/>
</dbReference>
<sequence length="194" mass="21700">MRILLLLFIHNVHVLGFFGFTEYSPDSYWKGKQSVENDDLTGYRKGVSVTGRVFVTMFGFPSKCEIKGLTHSCTLSFACWLVGGSSQSGCGASPWIVACCVTSRKSHSSLENDLDYIMEDDNVPQKLEIREESMPVLQKRIDDFEEEDICGLSSGRVFSKRIIGGREAAFGQFPWQAYIKIATYQCGGVLGNYF</sequence>
<name>A0AAV8ZMS7_9CUCU</name>